<proteinExistence type="predicted"/>
<name>A0A7C6AH37_UNCW3</name>
<keyword evidence="1" id="KW-1133">Transmembrane helix</keyword>
<protein>
    <recommendedName>
        <fullName evidence="3">DUF4845 domain-containing protein</fullName>
    </recommendedName>
</protein>
<keyword evidence="1" id="KW-0472">Membrane</keyword>
<keyword evidence="1" id="KW-0812">Transmembrane</keyword>
<dbReference type="AlphaFoldDB" id="A0A7C6AH37"/>
<accession>A0A7C6AH37</accession>
<reference evidence="2" key="1">
    <citation type="journal article" date="2020" name="mSystems">
        <title>Genome- and Community-Level Interaction Insights into Carbon Utilization and Element Cycling Functions of Hydrothermarchaeota in Hydrothermal Sediment.</title>
        <authorList>
            <person name="Zhou Z."/>
            <person name="Liu Y."/>
            <person name="Xu W."/>
            <person name="Pan J."/>
            <person name="Luo Z.H."/>
            <person name="Li M."/>
        </authorList>
    </citation>
    <scope>NUCLEOTIDE SEQUENCE [LARGE SCALE GENOMIC DNA]</scope>
    <source>
        <strain evidence="2">SpSt-783</strain>
    </source>
</reference>
<sequence length="126" mass="14294">MVNQNSKGISGFGVIFIIILLLVIGYVGYQIFRIQFTYSAAKNKVEDAVKIGPLRPDAEIMNDLLSELREIKLQLNPAYDTIVIDRTIPDSFRIYVAYNDSSNIFGFYTYSRHLVIDVIMPIRAGL</sequence>
<evidence type="ECO:0000313" key="2">
    <source>
        <dbReference type="EMBL" id="HHS63075.1"/>
    </source>
</evidence>
<evidence type="ECO:0008006" key="3">
    <source>
        <dbReference type="Google" id="ProtNLM"/>
    </source>
</evidence>
<comment type="caution">
    <text evidence="2">The sequence shown here is derived from an EMBL/GenBank/DDBJ whole genome shotgun (WGS) entry which is preliminary data.</text>
</comment>
<evidence type="ECO:0000256" key="1">
    <source>
        <dbReference type="SAM" id="Phobius"/>
    </source>
</evidence>
<dbReference type="EMBL" id="DTHJ01000119">
    <property type="protein sequence ID" value="HHS63075.1"/>
    <property type="molecule type" value="Genomic_DNA"/>
</dbReference>
<organism evidence="2">
    <name type="scientific">candidate division WOR-3 bacterium</name>
    <dbReference type="NCBI Taxonomy" id="2052148"/>
    <lineage>
        <taxon>Bacteria</taxon>
        <taxon>Bacteria division WOR-3</taxon>
    </lineage>
</organism>
<gene>
    <name evidence="2" type="ORF">ENV70_05635</name>
</gene>
<feature type="transmembrane region" description="Helical" evidence="1">
    <location>
        <begin position="12"/>
        <end position="32"/>
    </location>
</feature>